<dbReference type="Pfam" id="PF01070">
    <property type="entry name" value="FMN_dh"/>
    <property type="match status" value="1"/>
</dbReference>
<dbReference type="InterPro" id="IPR037396">
    <property type="entry name" value="FMN_HAD"/>
</dbReference>
<dbReference type="PROSITE" id="PS00557">
    <property type="entry name" value="FMN_HYDROXY_ACID_DH_1"/>
    <property type="match status" value="1"/>
</dbReference>
<dbReference type="PIRSF" id="PIRSF000138">
    <property type="entry name" value="Al-hdrx_acd_dh"/>
    <property type="match status" value="1"/>
</dbReference>
<comment type="similarity">
    <text evidence="5">Belongs to the FMN-dependent alpha-hydroxy acid dehydrogenase family.</text>
</comment>
<name>A0A382MW21_9ZZZZ</name>
<comment type="cofactor">
    <cofactor evidence="1">
        <name>FMN</name>
        <dbReference type="ChEBI" id="CHEBI:58210"/>
    </cofactor>
</comment>
<feature type="non-terminal residue" evidence="7">
    <location>
        <position position="356"/>
    </location>
</feature>
<dbReference type="EMBL" id="UINC01096310">
    <property type="protein sequence ID" value="SVC53089.1"/>
    <property type="molecule type" value="Genomic_DNA"/>
</dbReference>
<dbReference type="InterPro" id="IPR013785">
    <property type="entry name" value="Aldolase_TIM"/>
</dbReference>
<dbReference type="InterPro" id="IPR012133">
    <property type="entry name" value="Alpha-hydoxy_acid_DH_FMN"/>
</dbReference>
<evidence type="ECO:0000256" key="1">
    <source>
        <dbReference type="ARBA" id="ARBA00001917"/>
    </source>
</evidence>
<evidence type="ECO:0000259" key="6">
    <source>
        <dbReference type="PROSITE" id="PS51349"/>
    </source>
</evidence>
<dbReference type="FunFam" id="3.20.20.70:FF:000029">
    <property type="entry name" value="L-lactate dehydrogenase"/>
    <property type="match status" value="1"/>
</dbReference>
<gene>
    <name evidence="7" type="ORF">METZ01_LOCUS305943</name>
</gene>
<keyword evidence="3" id="KW-0288">FMN</keyword>
<dbReference type="SUPFAM" id="SSF51395">
    <property type="entry name" value="FMN-linked oxidoreductases"/>
    <property type="match status" value="1"/>
</dbReference>
<dbReference type="PANTHER" id="PTHR10578:SF149">
    <property type="entry name" value="2-HYDROXYACID OXIDASE 2"/>
    <property type="match status" value="1"/>
</dbReference>
<protein>
    <recommendedName>
        <fullName evidence="6">FMN hydroxy acid dehydrogenase domain-containing protein</fullName>
    </recommendedName>
</protein>
<evidence type="ECO:0000256" key="5">
    <source>
        <dbReference type="ARBA" id="ARBA00024042"/>
    </source>
</evidence>
<dbReference type="PROSITE" id="PS51349">
    <property type="entry name" value="FMN_HYDROXY_ACID_DH_2"/>
    <property type="match status" value="1"/>
</dbReference>
<dbReference type="GO" id="GO:0010181">
    <property type="term" value="F:FMN binding"/>
    <property type="evidence" value="ECO:0007669"/>
    <property type="project" value="InterPro"/>
</dbReference>
<evidence type="ECO:0000256" key="4">
    <source>
        <dbReference type="ARBA" id="ARBA00023002"/>
    </source>
</evidence>
<dbReference type="PANTHER" id="PTHR10578">
    <property type="entry name" value="S -2-HYDROXY-ACID OXIDASE-RELATED"/>
    <property type="match status" value="1"/>
</dbReference>
<dbReference type="InterPro" id="IPR008259">
    <property type="entry name" value="FMN_hydac_DH_AS"/>
</dbReference>
<dbReference type="GO" id="GO:0016614">
    <property type="term" value="F:oxidoreductase activity, acting on CH-OH group of donors"/>
    <property type="evidence" value="ECO:0007669"/>
    <property type="project" value="UniProtKB-ARBA"/>
</dbReference>
<keyword evidence="4" id="KW-0560">Oxidoreductase</keyword>
<sequence>MPYSKKKVNNCLNIRDLRALARKNLPDAMFHYMDGAADDEITLARNTQAFNNYELMPNYLVDVEEVKLETKILGQKLNLPFFLSPTGMNRLFHHEKELAVARVADSFGTLYSLSTVATSSIEEISAAIDGPKMFQIYIHKDEGLTREFVQRSKDSGYAALCLTVDVPTAGNRERELFYGMSMPPKLRYGNIIDFLKHPNWTSKLFLHPDFKLANVVARKDVIGKGVISLMDYFNTQLIPNVTWDHAEWLIEEWGGPFAIKGLLTKEDAIKAQNIGASAVMISNHGGRQLDSAPAPVDCVAEIRDAVGDDLELIVDGGIRRGTDVLKALALGANAVSIGRAYLFGLAAGGEFGVLRA</sequence>
<dbReference type="CDD" id="cd02809">
    <property type="entry name" value="alpha_hydroxyacid_oxid_FMN"/>
    <property type="match status" value="1"/>
</dbReference>
<evidence type="ECO:0000313" key="7">
    <source>
        <dbReference type="EMBL" id="SVC53089.1"/>
    </source>
</evidence>
<evidence type="ECO:0000256" key="2">
    <source>
        <dbReference type="ARBA" id="ARBA00022630"/>
    </source>
</evidence>
<keyword evidence="2" id="KW-0285">Flavoprotein</keyword>
<dbReference type="Gene3D" id="3.20.20.70">
    <property type="entry name" value="Aldolase class I"/>
    <property type="match status" value="1"/>
</dbReference>
<dbReference type="InterPro" id="IPR000262">
    <property type="entry name" value="FMN-dep_DH"/>
</dbReference>
<evidence type="ECO:0000256" key="3">
    <source>
        <dbReference type="ARBA" id="ARBA00022643"/>
    </source>
</evidence>
<dbReference type="AlphaFoldDB" id="A0A382MW21"/>
<accession>A0A382MW21</accession>
<proteinExistence type="inferred from homology"/>
<organism evidence="7">
    <name type="scientific">marine metagenome</name>
    <dbReference type="NCBI Taxonomy" id="408172"/>
    <lineage>
        <taxon>unclassified sequences</taxon>
        <taxon>metagenomes</taxon>
        <taxon>ecological metagenomes</taxon>
    </lineage>
</organism>
<reference evidence="7" key="1">
    <citation type="submission" date="2018-05" db="EMBL/GenBank/DDBJ databases">
        <authorList>
            <person name="Lanie J.A."/>
            <person name="Ng W.-L."/>
            <person name="Kazmierczak K.M."/>
            <person name="Andrzejewski T.M."/>
            <person name="Davidsen T.M."/>
            <person name="Wayne K.J."/>
            <person name="Tettelin H."/>
            <person name="Glass J.I."/>
            <person name="Rusch D."/>
            <person name="Podicherti R."/>
            <person name="Tsui H.-C.T."/>
            <person name="Winkler M.E."/>
        </authorList>
    </citation>
    <scope>NUCLEOTIDE SEQUENCE</scope>
</reference>
<feature type="domain" description="FMN hydroxy acid dehydrogenase" evidence="6">
    <location>
        <begin position="6"/>
        <end position="356"/>
    </location>
</feature>